<evidence type="ECO:0000313" key="5">
    <source>
        <dbReference type="EMBL" id="KAK7817041.1"/>
    </source>
</evidence>
<evidence type="ECO:0000256" key="4">
    <source>
        <dbReference type="RuleBase" id="RU003690"/>
    </source>
</evidence>
<dbReference type="InterPro" id="IPR001360">
    <property type="entry name" value="Glyco_hydro_1"/>
</dbReference>
<keyword evidence="3" id="KW-0326">Glycosidase</keyword>
<dbReference type="Pfam" id="PF00232">
    <property type="entry name" value="Glyco_hydro_1"/>
    <property type="match status" value="2"/>
</dbReference>
<evidence type="ECO:0000256" key="2">
    <source>
        <dbReference type="ARBA" id="ARBA00022801"/>
    </source>
</evidence>
<protein>
    <submittedName>
        <fullName evidence="5">Raucaffricine-o-beta-d-glucosidase</fullName>
    </submittedName>
</protein>
<evidence type="ECO:0000313" key="6">
    <source>
        <dbReference type="Proteomes" id="UP000237347"/>
    </source>
</evidence>
<name>A0AAW0ISF5_QUESU</name>
<feature type="non-terminal residue" evidence="5">
    <location>
        <position position="57"/>
    </location>
</feature>
<dbReference type="AlphaFoldDB" id="A0AAW0ISF5"/>
<organism evidence="5 6">
    <name type="scientific">Quercus suber</name>
    <name type="common">Cork oak</name>
    <dbReference type="NCBI Taxonomy" id="58331"/>
    <lineage>
        <taxon>Eukaryota</taxon>
        <taxon>Viridiplantae</taxon>
        <taxon>Streptophyta</taxon>
        <taxon>Embryophyta</taxon>
        <taxon>Tracheophyta</taxon>
        <taxon>Spermatophyta</taxon>
        <taxon>Magnoliopsida</taxon>
        <taxon>eudicotyledons</taxon>
        <taxon>Gunneridae</taxon>
        <taxon>Pentapetalae</taxon>
        <taxon>rosids</taxon>
        <taxon>fabids</taxon>
        <taxon>Fagales</taxon>
        <taxon>Fagaceae</taxon>
        <taxon>Quercus</taxon>
    </lineage>
</organism>
<accession>A0AAW0ISF5</accession>
<reference evidence="5 6" key="1">
    <citation type="journal article" date="2018" name="Sci. Data">
        <title>The draft genome sequence of cork oak.</title>
        <authorList>
            <person name="Ramos A.M."/>
            <person name="Usie A."/>
            <person name="Barbosa P."/>
            <person name="Barros P.M."/>
            <person name="Capote T."/>
            <person name="Chaves I."/>
            <person name="Simoes F."/>
            <person name="Abreu I."/>
            <person name="Carrasquinho I."/>
            <person name="Faro C."/>
            <person name="Guimaraes J.B."/>
            <person name="Mendonca D."/>
            <person name="Nobrega F."/>
            <person name="Rodrigues L."/>
            <person name="Saibo N.J.M."/>
            <person name="Varela M.C."/>
            <person name="Egas C."/>
            <person name="Matos J."/>
            <person name="Miguel C.M."/>
            <person name="Oliveira M.M."/>
            <person name="Ricardo C.P."/>
            <person name="Goncalves S."/>
        </authorList>
    </citation>
    <scope>NUCLEOTIDE SEQUENCE [LARGE SCALE GENOMIC DNA]</scope>
    <source>
        <strain evidence="6">cv. HL8</strain>
    </source>
</reference>
<comment type="caution">
    <text evidence="5">The sequence shown here is derived from an EMBL/GenBank/DDBJ whole genome shotgun (WGS) entry which is preliminary data.</text>
</comment>
<dbReference type="GO" id="GO:0008422">
    <property type="term" value="F:beta-glucosidase activity"/>
    <property type="evidence" value="ECO:0007669"/>
    <property type="project" value="TreeGrafter"/>
</dbReference>
<sequence length="57" mass="6695">MFQGDIALMKEIGLDFFRFSISWTRILPSLKPFITLFHWDVPQALEEEYGGFLSQNI</sequence>
<dbReference type="SUPFAM" id="SSF51445">
    <property type="entry name" value="(Trans)glycosidases"/>
    <property type="match status" value="1"/>
</dbReference>
<evidence type="ECO:0000256" key="3">
    <source>
        <dbReference type="ARBA" id="ARBA00023295"/>
    </source>
</evidence>
<dbReference type="EMBL" id="PKMF04000904">
    <property type="protein sequence ID" value="KAK7817041.1"/>
    <property type="molecule type" value="Genomic_DNA"/>
</dbReference>
<dbReference type="Proteomes" id="UP000237347">
    <property type="component" value="Unassembled WGS sequence"/>
</dbReference>
<gene>
    <name evidence="5" type="primary">RG_7</name>
    <name evidence="5" type="ORF">CFP56_043381</name>
</gene>
<dbReference type="PANTHER" id="PTHR10353:SF137">
    <property type="entry name" value="MYROSINASE 3-RELATED"/>
    <property type="match status" value="1"/>
</dbReference>
<dbReference type="GO" id="GO:0005975">
    <property type="term" value="P:carbohydrate metabolic process"/>
    <property type="evidence" value="ECO:0007669"/>
    <property type="project" value="InterPro"/>
</dbReference>
<comment type="similarity">
    <text evidence="1 4">Belongs to the glycosyl hydrolase 1 family.</text>
</comment>
<keyword evidence="2" id="KW-0378">Hydrolase</keyword>
<keyword evidence="6" id="KW-1185">Reference proteome</keyword>
<dbReference type="PANTHER" id="PTHR10353">
    <property type="entry name" value="GLYCOSYL HYDROLASE"/>
    <property type="match status" value="1"/>
</dbReference>
<dbReference type="InterPro" id="IPR017853">
    <property type="entry name" value="GH"/>
</dbReference>
<evidence type="ECO:0000256" key="1">
    <source>
        <dbReference type="ARBA" id="ARBA00010838"/>
    </source>
</evidence>
<proteinExistence type="inferred from homology"/>
<dbReference type="Gene3D" id="3.20.20.80">
    <property type="entry name" value="Glycosidases"/>
    <property type="match status" value="1"/>
</dbReference>